<evidence type="ECO:0000256" key="1">
    <source>
        <dbReference type="SAM" id="MobiDB-lite"/>
    </source>
</evidence>
<accession>A0A6I9QLX5</accession>
<evidence type="ECO:0000313" key="2">
    <source>
        <dbReference type="Proteomes" id="UP000504607"/>
    </source>
</evidence>
<dbReference type="Proteomes" id="UP000504607">
    <property type="component" value="Unplaced"/>
</dbReference>
<feature type="region of interest" description="Disordered" evidence="1">
    <location>
        <begin position="1"/>
        <end position="61"/>
    </location>
</feature>
<feature type="compositionally biased region" description="Pro residues" evidence="1">
    <location>
        <begin position="1"/>
        <end position="14"/>
    </location>
</feature>
<dbReference type="InParanoid" id="A0A6I9QLX5"/>
<sequence>MSLPSPTPCRPDPSPATHTPTALPPSPTPPSRDLCSYGTTTLTHPRDPPPVVPPPSPTPHNPCYHGVAALTHPHPLYRSPPICAPLFIFFPSGSQNSLNIKEREREAPLPPADSNASGGESDGSDGGSWRWWKPTIEACDGGSPRWWKPTSDDDGDAVASGKRRGKSSKREKKRFSWEGKRWVTRLHGKGSDIDLM</sequence>
<feature type="compositionally biased region" description="Basic residues" evidence="1">
    <location>
        <begin position="161"/>
        <end position="173"/>
    </location>
</feature>
<feature type="region of interest" description="Disordered" evidence="1">
    <location>
        <begin position="99"/>
        <end position="174"/>
    </location>
</feature>
<dbReference type="AlphaFoldDB" id="A0A6I9QLX5"/>
<protein>
    <submittedName>
        <fullName evidence="3">Vegetative cell wall protein gp1-like</fullName>
    </submittedName>
</protein>
<feature type="non-terminal residue" evidence="3">
    <location>
        <position position="196"/>
    </location>
</feature>
<evidence type="ECO:0000313" key="3">
    <source>
        <dbReference type="RefSeq" id="XP_010910451.1"/>
    </source>
</evidence>
<name>A0A6I9QLX5_ELAGV</name>
<organism evidence="2 3">
    <name type="scientific">Elaeis guineensis var. tenera</name>
    <name type="common">Oil palm</name>
    <dbReference type="NCBI Taxonomy" id="51953"/>
    <lineage>
        <taxon>Eukaryota</taxon>
        <taxon>Viridiplantae</taxon>
        <taxon>Streptophyta</taxon>
        <taxon>Embryophyta</taxon>
        <taxon>Tracheophyta</taxon>
        <taxon>Spermatophyta</taxon>
        <taxon>Magnoliopsida</taxon>
        <taxon>Liliopsida</taxon>
        <taxon>Arecaceae</taxon>
        <taxon>Arecoideae</taxon>
        <taxon>Cocoseae</taxon>
        <taxon>Elaeidinae</taxon>
        <taxon>Elaeis</taxon>
    </lineage>
</organism>
<proteinExistence type="predicted"/>
<reference evidence="3" key="1">
    <citation type="submission" date="2025-08" db="UniProtKB">
        <authorList>
            <consortium name="RefSeq"/>
        </authorList>
    </citation>
    <scope>IDENTIFICATION</scope>
</reference>
<dbReference type="RefSeq" id="XP_010910451.1">
    <property type="nucleotide sequence ID" value="XM_010912149.1"/>
</dbReference>
<gene>
    <name evidence="3" type="primary">LOC105036381</name>
</gene>
<feature type="compositionally biased region" description="Pro residues" evidence="1">
    <location>
        <begin position="48"/>
        <end position="60"/>
    </location>
</feature>
<keyword evidence="2" id="KW-1185">Reference proteome</keyword>